<dbReference type="EMBL" id="JBBNAE010000002">
    <property type="protein sequence ID" value="KAK9144710.1"/>
    <property type="molecule type" value="Genomic_DNA"/>
</dbReference>
<evidence type="ECO:0000313" key="2">
    <source>
        <dbReference type="EMBL" id="KAK9144710.1"/>
    </source>
</evidence>
<name>A0AAP0K3J7_9MAGN</name>
<evidence type="ECO:0000256" key="1">
    <source>
        <dbReference type="SAM" id="SignalP"/>
    </source>
</evidence>
<sequence>MLLCFFFPFLGRSHLILILHSSLLPVNFSFIHESISESTYEALSELGHTKHPAIQLVHMRHTVI</sequence>
<keyword evidence="1" id="KW-0732">Signal</keyword>
<feature type="signal peptide" evidence="1">
    <location>
        <begin position="1"/>
        <end position="29"/>
    </location>
</feature>
<dbReference type="AlphaFoldDB" id="A0AAP0K3J7"/>
<proteinExistence type="predicted"/>
<organism evidence="2 3">
    <name type="scientific">Stephania japonica</name>
    <dbReference type="NCBI Taxonomy" id="461633"/>
    <lineage>
        <taxon>Eukaryota</taxon>
        <taxon>Viridiplantae</taxon>
        <taxon>Streptophyta</taxon>
        <taxon>Embryophyta</taxon>
        <taxon>Tracheophyta</taxon>
        <taxon>Spermatophyta</taxon>
        <taxon>Magnoliopsida</taxon>
        <taxon>Ranunculales</taxon>
        <taxon>Menispermaceae</taxon>
        <taxon>Menispermoideae</taxon>
        <taxon>Cissampelideae</taxon>
        <taxon>Stephania</taxon>
    </lineage>
</organism>
<comment type="caution">
    <text evidence="2">The sequence shown here is derived from an EMBL/GenBank/DDBJ whole genome shotgun (WGS) entry which is preliminary data.</text>
</comment>
<gene>
    <name evidence="2" type="ORF">Sjap_004613</name>
</gene>
<protein>
    <recommendedName>
        <fullName evidence="4">Secreted protein</fullName>
    </recommendedName>
</protein>
<dbReference type="Proteomes" id="UP001417504">
    <property type="component" value="Unassembled WGS sequence"/>
</dbReference>
<feature type="chain" id="PRO_5042946797" description="Secreted protein" evidence="1">
    <location>
        <begin position="30"/>
        <end position="64"/>
    </location>
</feature>
<reference evidence="2 3" key="1">
    <citation type="submission" date="2024-01" db="EMBL/GenBank/DDBJ databases">
        <title>Genome assemblies of Stephania.</title>
        <authorList>
            <person name="Yang L."/>
        </authorList>
    </citation>
    <scope>NUCLEOTIDE SEQUENCE [LARGE SCALE GENOMIC DNA]</scope>
    <source>
        <strain evidence="2">QJT</strain>
        <tissue evidence="2">Leaf</tissue>
    </source>
</reference>
<evidence type="ECO:0008006" key="4">
    <source>
        <dbReference type="Google" id="ProtNLM"/>
    </source>
</evidence>
<accession>A0AAP0K3J7</accession>
<evidence type="ECO:0000313" key="3">
    <source>
        <dbReference type="Proteomes" id="UP001417504"/>
    </source>
</evidence>
<keyword evidence="3" id="KW-1185">Reference proteome</keyword>